<dbReference type="AlphaFoldDB" id="A0A1I2QKQ8"/>
<evidence type="ECO:0008006" key="3">
    <source>
        <dbReference type="Google" id="ProtNLM"/>
    </source>
</evidence>
<dbReference type="EMBL" id="FOPJ01000002">
    <property type="protein sequence ID" value="SFG28898.1"/>
    <property type="molecule type" value="Genomic_DNA"/>
</dbReference>
<evidence type="ECO:0000313" key="1">
    <source>
        <dbReference type="EMBL" id="SFG28898.1"/>
    </source>
</evidence>
<gene>
    <name evidence="1" type="ORF">SAMN05660282_00505</name>
</gene>
<proteinExistence type="predicted"/>
<dbReference type="PROSITE" id="PS51257">
    <property type="entry name" value="PROKAR_LIPOPROTEIN"/>
    <property type="match status" value="1"/>
</dbReference>
<keyword evidence="2" id="KW-1185">Reference proteome</keyword>
<reference evidence="1 2" key="1">
    <citation type="submission" date="2016-10" db="EMBL/GenBank/DDBJ databases">
        <authorList>
            <person name="de Groot N.N."/>
        </authorList>
    </citation>
    <scope>NUCLEOTIDE SEQUENCE [LARGE SCALE GENOMIC DNA]</scope>
    <source>
        <strain>J11</strain>
        <strain evidence="2">PG 39</strain>
    </source>
</reference>
<protein>
    <recommendedName>
        <fullName evidence="3">DUF5067 domain-containing protein</fullName>
    </recommendedName>
</protein>
<accession>A0A1I2QKQ8</accession>
<sequence>MRIATAVVAGVGTIALSASLVACDRNQDEVSNEITPSEVLEVTTSVTPAFEPKQVEPTETTELVKSAHDEGLNLTYTLQGVRYAPNGGSLIYVLVTNDNDVPLPPEALTPVILKIPDGAGGWTDIDRIADENSGVQSGLDLPLGAHASTNLKYVFDVNTGALWKAKLQIGNVIYSGNLNVSP</sequence>
<name>A0A1I2QKQ8_9CORY</name>
<evidence type="ECO:0000313" key="2">
    <source>
        <dbReference type="Proteomes" id="UP000199065"/>
    </source>
</evidence>
<dbReference type="Proteomes" id="UP000199065">
    <property type="component" value="Unassembled WGS sequence"/>
</dbReference>
<organism evidence="1 2">
    <name type="scientific">Corynebacterium spheniscorum</name>
    <dbReference type="NCBI Taxonomy" id="185761"/>
    <lineage>
        <taxon>Bacteria</taxon>
        <taxon>Bacillati</taxon>
        <taxon>Actinomycetota</taxon>
        <taxon>Actinomycetes</taxon>
        <taxon>Mycobacteriales</taxon>
        <taxon>Corynebacteriaceae</taxon>
        <taxon>Corynebacterium</taxon>
    </lineage>
</organism>